<accession>A0A2D2DRH6</accession>
<sequence>MTTAAPSLDFGPYLDVSVHSSAGANAPPRLENQDNYLVIDSTGSAVFLREQAGQREQVADWPAGHMRVAVLDGMGGHGRGREAAEAVVAGLLEMPACHTLGDLSARLDLLHGQLQRRFGCDPTTGKRPGTTLTMLELRPDAPALLYHVGDSRLYEIIGAHVTPMTVDHVPATAFAMGGLLGEHEWWQQVHGEHRSQISQAFILGNAFSNPAELADELCELSPRNLPSYLYHLPDRRALELDPRAVYLLASDGFWACADPCAWLARWPALFEGRDNARAISDALFAEMRSNPPPELHIDNLTAIVLRPLVHDETAAPISTQQLYAGEP</sequence>
<dbReference type="SUPFAM" id="SSF81606">
    <property type="entry name" value="PP2C-like"/>
    <property type="match status" value="1"/>
</dbReference>
<gene>
    <name evidence="3" type="ORF">CR152_26040</name>
</gene>
<dbReference type="SMART" id="SM00331">
    <property type="entry name" value="PP2C_SIG"/>
    <property type="match status" value="1"/>
</dbReference>
<evidence type="ECO:0000259" key="1">
    <source>
        <dbReference type="SMART" id="SM00331"/>
    </source>
</evidence>
<protein>
    <submittedName>
        <fullName evidence="3">Protein phosphatase</fullName>
    </submittedName>
</protein>
<dbReference type="KEGG" id="mass:CR152_26040"/>
<reference evidence="3" key="1">
    <citation type="submission" date="2017-10" db="EMBL/GenBank/DDBJ databases">
        <title>Massilia psychrophilum sp. nov., a novel purple-pigmented bacterium isolated from Tianshan glacier, Xinjiang Municipality, China.</title>
        <authorList>
            <person name="Wang H."/>
        </authorList>
    </citation>
    <scope>NUCLEOTIDE SEQUENCE [LARGE SCALE GENOMIC DNA]</scope>
    <source>
        <strain evidence="3">B2</strain>
    </source>
</reference>
<feature type="domain" description="PPM-type phosphatase" evidence="1">
    <location>
        <begin position="43"/>
        <end position="307"/>
    </location>
</feature>
<dbReference type="Gene3D" id="3.60.40.10">
    <property type="entry name" value="PPM-type phosphatase domain"/>
    <property type="match status" value="1"/>
</dbReference>
<dbReference type="SMART" id="SM00332">
    <property type="entry name" value="PP2Cc"/>
    <property type="match status" value="1"/>
</dbReference>
<dbReference type="OrthoDB" id="9801841at2"/>
<feature type="domain" description="PPM-type phosphatase" evidence="2">
    <location>
        <begin position="5"/>
        <end position="305"/>
    </location>
</feature>
<dbReference type="AlphaFoldDB" id="A0A2D2DRH6"/>
<organism evidence="3 4">
    <name type="scientific">Massilia violaceinigra</name>
    <dbReference type="NCBI Taxonomy" id="2045208"/>
    <lineage>
        <taxon>Bacteria</taxon>
        <taxon>Pseudomonadati</taxon>
        <taxon>Pseudomonadota</taxon>
        <taxon>Betaproteobacteria</taxon>
        <taxon>Burkholderiales</taxon>
        <taxon>Oxalobacteraceae</taxon>
        <taxon>Telluria group</taxon>
        <taxon>Massilia</taxon>
    </lineage>
</organism>
<evidence type="ECO:0000313" key="4">
    <source>
        <dbReference type="Proteomes" id="UP000229897"/>
    </source>
</evidence>
<name>A0A2D2DRH6_9BURK</name>
<dbReference type="InterPro" id="IPR036457">
    <property type="entry name" value="PPM-type-like_dom_sf"/>
</dbReference>
<evidence type="ECO:0000313" key="3">
    <source>
        <dbReference type="EMBL" id="ATQ77577.1"/>
    </source>
</evidence>
<evidence type="ECO:0000259" key="2">
    <source>
        <dbReference type="SMART" id="SM00332"/>
    </source>
</evidence>
<proteinExistence type="predicted"/>
<dbReference type="RefSeq" id="WP_099879884.1">
    <property type="nucleotide sequence ID" value="NZ_CP024608.1"/>
</dbReference>
<dbReference type="Proteomes" id="UP000229897">
    <property type="component" value="Chromosome"/>
</dbReference>
<keyword evidence="4" id="KW-1185">Reference proteome</keyword>
<dbReference type="InterPro" id="IPR001932">
    <property type="entry name" value="PPM-type_phosphatase-like_dom"/>
</dbReference>
<dbReference type="EMBL" id="CP024608">
    <property type="protein sequence ID" value="ATQ77577.1"/>
    <property type="molecule type" value="Genomic_DNA"/>
</dbReference>